<evidence type="ECO:0000259" key="1">
    <source>
        <dbReference type="Pfam" id="PF01551"/>
    </source>
</evidence>
<sequence>MKRLLMSVVVSLVVIVLYVTALDAQTSSITLVWPVTNGQNNVSQYFTPIDPNTGIGHTAMDILSSGDDNIYATQDGIVVHASWTVSLYGCTIRDPAGDIHATNSESEWDHPPEGWSQGYFCGGYYVKVHHDSVGGGTYYTSYHHLLEGSLLVSVGDRVSKGQHIATMGTSGQSTGKHLHFVLNTDANSVLKGATDPLPFLSGSIPTPIPTNVPVPT</sequence>
<dbReference type="InterPro" id="IPR011055">
    <property type="entry name" value="Dup_hybrid_motif"/>
</dbReference>
<name>A0A2M7X0Y2_UNCKA</name>
<dbReference type="SUPFAM" id="SSF51261">
    <property type="entry name" value="Duplicated hybrid motif"/>
    <property type="match status" value="2"/>
</dbReference>
<dbReference type="CDD" id="cd12797">
    <property type="entry name" value="M23_peptidase"/>
    <property type="match status" value="1"/>
</dbReference>
<dbReference type="Gene3D" id="2.70.70.10">
    <property type="entry name" value="Glucose Permease (Domain IIA)"/>
    <property type="match status" value="1"/>
</dbReference>
<gene>
    <name evidence="2" type="ORF">CO179_04630</name>
</gene>
<evidence type="ECO:0000313" key="2">
    <source>
        <dbReference type="EMBL" id="PJA39724.1"/>
    </source>
</evidence>
<dbReference type="EMBL" id="PFWZ01000157">
    <property type="protein sequence ID" value="PJA39724.1"/>
    <property type="molecule type" value="Genomic_DNA"/>
</dbReference>
<feature type="non-terminal residue" evidence="2">
    <location>
        <position position="216"/>
    </location>
</feature>
<dbReference type="Proteomes" id="UP000231195">
    <property type="component" value="Unassembled WGS sequence"/>
</dbReference>
<dbReference type="InterPro" id="IPR050570">
    <property type="entry name" value="Cell_wall_metabolism_enzyme"/>
</dbReference>
<dbReference type="PANTHER" id="PTHR21666">
    <property type="entry name" value="PEPTIDASE-RELATED"/>
    <property type="match status" value="1"/>
</dbReference>
<dbReference type="Pfam" id="PF01551">
    <property type="entry name" value="Peptidase_M23"/>
    <property type="match status" value="1"/>
</dbReference>
<feature type="domain" description="M23ase beta-sheet core" evidence="1">
    <location>
        <begin position="121"/>
        <end position="187"/>
    </location>
</feature>
<dbReference type="AlphaFoldDB" id="A0A2M7X0Y2"/>
<organism evidence="2 3">
    <name type="scientific">candidate division WWE3 bacterium CG_4_9_14_3_um_filter_39_7</name>
    <dbReference type="NCBI Taxonomy" id="1975080"/>
    <lineage>
        <taxon>Bacteria</taxon>
        <taxon>Katanobacteria</taxon>
    </lineage>
</organism>
<comment type="caution">
    <text evidence="2">The sequence shown here is derived from an EMBL/GenBank/DDBJ whole genome shotgun (WGS) entry which is preliminary data.</text>
</comment>
<protein>
    <recommendedName>
        <fullName evidence="1">M23ase beta-sheet core domain-containing protein</fullName>
    </recommendedName>
</protein>
<accession>A0A2M7X0Y2</accession>
<dbReference type="PANTHER" id="PTHR21666:SF270">
    <property type="entry name" value="MUREIN HYDROLASE ACTIVATOR ENVC"/>
    <property type="match status" value="1"/>
</dbReference>
<dbReference type="InterPro" id="IPR016047">
    <property type="entry name" value="M23ase_b-sheet_dom"/>
</dbReference>
<proteinExistence type="predicted"/>
<dbReference type="GO" id="GO:0004222">
    <property type="term" value="F:metalloendopeptidase activity"/>
    <property type="evidence" value="ECO:0007669"/>
    <property type="project" value="TreeGrafter"/>
</dbReference>
<reference evidence="3" key="1">
    <citation type="submission" date="2017-09" db="EMBL/GenBank/DDBJ databases">
        <title>Depth-based differentiation of microbial function through sediment-hosted aquifers and enrichment of novel symbionts in the deep terrestrial subsurface.</title>
        <authorList>
            <person name="Probst A.J."/>
            <person name="Ladd B."/>
            <person name="Jarett J.K."/>
            <person name="Geller-Mcgrath D.E."/>
            <person name="Sieber C.M.K."/>
            <person name="Emerson J.B."/>
            <person name="Anantharaman K."/>
            <person name="Thomas B.C."/>
            <person name="Malmstrom R."/>
            <person name="Stieglmeier M."/>
            <person name="Klingl A."/>
            <person name="Woyke T."/>
            <person name="Ryan C.M."/>
            <person name="Banfield J.F."/>
        </authorList>
    </citation>
    <scope>NUCLEOTIDE SEQUENCE [LARGE SCALE GENOMIC DNA]</scope>
</reference>
<evidence type="ECO:0000313" key="3">
    <source>
        <dbReference type="Proteomes" id="UP000231195"/>
    </source>
</evidence>